<dbReference type="EMBL" id="BARV01007618">
    <property type="protein sequence ID" value="GAI10417.1"/>
    <property type="molecule type" value="Genomic_DNA"/>
</dbReference>
<reference evidence="1" key="1">
    <citation type="journal article" date="2014" name="Front. Microbiol.">
        <title>High frequency of phylogenetically diverse reductive dehalogenase-homologous genes in deep subseafloor sedimentary metagenomes.</title>
        <authorList>
            <person name="Kawai M."/>
            <person name="Futagami T."/>
            <person name="Toyoda A."/>
            <person name="Takaki Y."/>
            <person name="Nishi S."/>
            <person name="Hori S."/>
            <person name="Arai W."/>
            <person name="Tsubouchi T."/>
            <person name="Morono Y."/>
            <person name="Uchiyama I."/>
            <person name="Ito T."/>
            <person name="Fujiyama A."/>
            <person name="Inagaki F."/>
            <person name="Takami H."/>
        </authorList>
    </citation>
    <scope>NUCLEOTIDE SEQUENCE</scope>
    <source>
        <strain evidence="1">Expedition CK06-06</strain>
    </source>
</reference>
<dbReference type="Gene3D" id="2.40.50.140">
    <property type="entry name" value="Nucleic acid-binding proteins"/>
    <property type="match status" value="1"/>
</dbReference>
<accession>X1KTI4</accession>
<proteinExistence type="predicted"/>
<dbReference type="AlphaFoldDB" id="X1KTI4"/>
<feature type="non-terminal residue" evidence="1">
    <location>
        <position position="1"/>
    </location>
</feature>
<sequence length="30" mass="3287">DGNIGVDENVEIVRLDGLTLKVKKKGSYLI</sequence>
<evidence type="ECO:0000313" key="1">
    <source>
        <dbReference type="EMBL" id="GAI10417.1"/>
    </source>
</evidence>
<dbReference type="InterPro" id="IPR012340">
    <property type="entry name" value="NA-bd_OB-fold"/>
</dbReference>
<organism evidence="1">
    <name type="scientific">marine sediment metagenome</name>
    <dbReference type="NCBI Taxonomy" id="412755"/>
    <lineage>
        <taxon>unclassified sequences</taxon>
        <taxon>metagenomes</taxon>
        <taxon>ecological metagenomes</taxon>
    </lineage>
</organism>
<evidence type="ECO:0008006" key="2">
    <source>
        <dbReference type="Google" id="ProtNLM"/>
    </source>
</evidence>
<gene>
    <name evidence="1" type="ORF">S06H3_15472</name>
</gene>
<comment type="caution">
    <text evidence="1">The sequence shown here is derived from an EMBL/GenBank/DDBJ whole genome shotgun (WGS) entry which is preliminary data.</text>
</comment>
<protein>
    <recommendedName>
        <fullName evidence="2">NfeD-like C-terminal domain-containing protein</fullName>
    </recommendedName>
</protein>
<name>X1KTI4_9ZZZZ</name>